<dbReference type="Pfam" id="PF20065">
    <property type="entry name" value="DUF6464"/>
    <property type="match status" value="1"/>
</dbReference>
<gene>
    <name evidence="2" type="ORF">J0895_00470</name>
</gene>
<reference evidence="2 3" key="1">
    <citation type="submission" date="2021-03" db="EMBL/GenBank/DDBJ databases">
        <title>Metabolic Capacity of the Antarctic Cyanobacterium Phormidium pseudopriestleyi that Sustains Oxygenic Photosynthesis in the Presence of Hydrogen Sulfide.</title>
        <authorList>
            <person name="Lumian J.E."/>
            <person name="Jungblut A.D."/>
            <person name="Dillon M.L."/>
            <person name="Hawes I."/>
            <person name="Doran P.T."/>
            <person name="Mackey T.J."/>
            <person name="Dick G.J."/>
            <person name="Grettenberger C.L."/>
            <person name="Sumner D.Y."/>
        </authorList>
    </citation>
    <scope>NUCLEOTIDE SEQUENCE [LARGE SCALE GENOMIC DNA]</scope>
    <source>
        <strain evidence="2 3">FRX01</strain>
    </source>
</reference>
<dbReference type="InterPro" id="IPR045589">
    <property type="entry name" value="DUF6464"/>
</dbReference>
<protein>
    <submittedName>
        <fullName evidence="2">Uncharacterized protein</fullName>
    </submittedName>
</protein>
<keyword evidence="1" id="KW-1133">Transmembrane helix</keyword>
<keyword evidence="3" id="KW-1185">Reference proteome</keyword>
<dbReference type="EMBL" id="JAFLQW010000013">
    <property type="protein sequence ID" value="MBO0347605.1"/>
    <property type="molecule type" value="Genomic_DNA"/>
</dbReference>
<organism evidence="2 3">
    <name type="scientific">Phormidium pseudopriestleyi FRX01</name>
    <dbReference type="NCBI Taxonomy" id="1759528"/>
    <lineage>
        <taxon>Bacteria</taxon>
        <taxon>Bacillati</taxon>
        <taxon>Cyanobacteriota</taxon>
        <taxon>Cyanophyceae</taxon>
        <taxon>Oscillatoriophycideae</taxon>
        <taxon>Oscillatoriales</taxon>
        <taxon>Oscillatoriaceae</taxon>
        <taxon>Phormidium</taxon>
    </lineage>
</organism>
<evidence type="ECO:0000313" key="3">
    <source>
        <dbReference type="Proteomes" id="UP000664844"/>
    </source>
</evidence>
<sequence>MLETLIIFLVGITPPLLSVFAMRKAEDRARTRLQAAREIPLMRIPSPPPIPGDRHYVEGIGDVTGDINCRYNARSGYLRCALNPEGPCETCRQYEPRESF</sequence>
<evidence type="ECO:0000256" key="1">
    <source>
        <dbReference type="SAM" id="Phobius"/>
    </source>
</evidence>
<accession>A0ABS3FKH3</accession>
<dbReference type="Proteomes" id="UP000664844">
    <property type="component" value="Unassembled WGS sequence"/>
</dbReference>
<keyword evidence="1" id="KW-0472">Membrane</keyword>
<evidence type="ECO:0000313" key="2">
    <source>
        <dbReference type="EMBL" id="MBO0347605.1"/>
    </source>
</evidence>
<name>A0ABS3FKH3_9CYAN</name>
<keyword evidence="1" id="KW-0812">Transmembrane</keyword>
<dbReference type="RefSeq" id="WP_207086185.1">
    <property type="nucleotide sequence ID" value="NZ_JAFLQW010000013.1"/>
</dbReference>
<feature type="transmembrane region" description="Helical" evidence="1">
    <location>
        <begin position="6"/>
        <end position="22"/>
    </location>
</feature>
<comment type="caution">
    <text evidence="2">The sequence shown here is derived from an EMBL/GenBank/DDBJ whole genome shotgun (WGS) entry which is preliminary data.</text>
</comment>
<proteinExistence type="predicted"/>